<name>A0A5N5L7U0_9ROSI</name>
<evidence type="ECO:0000256" key="1">
    <source>
        <dbReference type="SAM" id="MobiDB-lite"/>
    </source>
</evidence>
<evidence type="ECO:0000313" key="2">
    <source>
        <dbReference type="EMBL" id="KAB5538847.1"/>
    </source>
</evidence>
<dbReference type="EMBL" id="VDCV01000010">
    <property type="protein sequence ID" value="KAB5538847.1"/>
    <property type="molecule type" value="Genomic_DNA"/>
</dbReference>
<evidence type="ECO:0000313" key="3">
    <source>
        <dbReference type="Proteomes" id="UP000326939"/>
    </source>
</evidence>
<protein>
    <submittedName>
        <fullName evidence="2">Uncharacterized protein</fullName>
    </submittedName>
</protein>
<organism evidence="2 3">
    <name type="scientific">Salix brachista</name>
    <dbReference type="NCBI Taxonomy" id="2182728"/>
    <lineage>
        <taxon>Eukaryota</taxon>
        <taxon>Viridiplantae</taxon>
        <taxon>Streptophyta</taxon>
        <taxon>Embryophyta</taxon>
        <taxon>Tracheophyta</taxon>
        <taxon>Spermatophyta</taxon>
        <taxon>Magnoliopsida</taxon>
        <taxon>eudicotyledons</taxon>
        <taxon>Gunneridae</taxon>
        <taxon>Pentapetalae</taxon>
        <taxon>rosids</taxon>
        <taxon>fabids</taxon>
        <taxon>Malpighiales</taxon>
        <taxon>Salicaceae</taxon>
        <taxon>Saliceae</taxon>
        <taxon>Salix</taxon>
    </lineage>
</organism>
<feature type="region of interest" description="Disordered" evidence="1">
    <location>
        <begin position="1"/>
        <end position="34"/>
    </location>
</feature>
<sequence>MPPPPPPQAVKPPMYGGSSSKGSSRETGVGERETWKGLRGDVLLRRHQAIEEYTPDILAVVVIFSSHFGVPSH</sequence>
<comment type="caution">
    <text evidence="2">The sequence shown here is derived from an EMBL/GenBank/DDBJ whole genome shotgun (WGS) entry which is preliminary data.</text>
</comment>
<gene>
    <name evidence="2" type="ORF">DKX38_016380</name>
</gene>
<proteinExistence type="predicted"/>
<accession>A0A5N5L7U0</accession>
<feature type="compositionally biased region" description="Pro residues" evidence="1">
    <location>
        <begin position="1"/>
        <end position="10"/>
    </location>
</feature>
<dbReference type="Proteomes" id="UP000326939">
    <property type="component" value="Chromosome 10"/>
</dbReference>
<feature type="compositionally biased region" description="Polar residues" evidence="1">
    <location>
        <begin position="17"/>
        <end position="26"/>
    </location>
</feature>
<dbReference type="AlphaFoldDB" id="A0A5N5L7U0"/>
<reference evidence="3" key="1">
    <citation type="journal article" date="2019" name="Gigascience">
        <title>De novo genome assembly of the endangered Acer yangbiense, a plant species with extremely small populations endemic to Yunnan Province, China.</title>
        <authorList>
            <person name="Yang J."/>
            <person name="Wariss H.M."/>
            <person name="Tao L."/>
            <person name="Zhang R."/>
            <person name="Yun Q."/>
            <person name="Hollingsworth P."/>
            <person name="Dao Z."/>
            <person name="Luo G."/>
            <person name="Guo H."/>
            <person name="Ma Y."/>
            <person name="Sun W."/>
        </authorList>
    </citation>
    <scope>NUCLEOTIDE SEQUENCE [LARGE SCALE GENOMIC DNA]</scope>
    <source>
        <strain evidence="3">cv. br00</strain>
    </source>
</reference>
<keyword evidence="3" id="KW-1185">Reference proteome</keyword>